<keyword evidence="3" id="KW-1185">Reference proteome</keyword>
<evidence type="ECO:0000313" key="2">
    <source>
        <dbReference type="EMBL" id="KAK8894525.1"/>
    </source>
</evidence>
<organism evidence="2 3">
    <name type="scientific">Tritrichomonas musculus</name>
    <dbReference type="NCBI Taxonomy" id="1915356"/>
    <lineage>
        <taxon>Eukaryota</taxon>
        <taxon>Metamonada</taxon>
        <taxon>Parabasalia</taxon>
        <taxon>Tritrichomonadida</taxon>
        <taxon>Tritrichomonadidae</taxon>
        <taxon>Tritrichomonas</taxon>
    </lineage>
</organism>
<reference evidence="2 3" key="1">
    <citation type="submission" date="2024-04" db="EMBL/GenBank/DDBJ databases">
        <title>Tritrichomonas musculus Genome.</title>
        <authorList>
            <person name="Alves-Ferreira E."/>
            <person name="Grigg M."/>
            <person name="Lorenzi H."/>
            <person name="Galac M."/>
        </authorList>
    </citation>
    <scope>NUCLEOTIDE SEQUENCE [LARGE SCALE GENOMIC DNA]</scope>
    <source>
        <strain evidence="2 3">EAF2021</strain>
    </source>
</reference>
<feature type="transmembrane region" description="Helical" evidence="1">
    <location>
        <begin position="123"/>
        <end position="147"/>
    </location>
</feature>
<feature type="transmembrane region" description="Helical" evidence="1">
    <location>
        <begin position="21"/>
        <end position="42"/>
    </location>
</feature>
<evidence type="ECO:0000313" key="3">
    <source>
        <dbReference type="Proteomes" id="UP001470230"/>
    </source>
</evidence>
<proteinExistence type="predicted"/>
<dbReference type="EMBL" id="JAPFFF010000003">
    <property type="protein sequence ID" value="KAK8894525.1"/>
    <property type="molecule type" value="Genomic_DNA"/>
</dbReference>
<protein>
    <submittedName>
        <fullName evidence="2">Uncharacterized protein</fullName>
    </submittedName>
</protein>
<name>A0ABR2KTT3_9EUKA</name>
<keyword evidence="1" id="KW-0472">Membrane</keyword>
<sequence>MNMNEISYRIINTVTEVIGGFFLTVAFIISVFCILNALLILADEYRVVFVRLMRGAGILIAIFGLLLPFRGTVNPIATIISLWWCALFNGFLSNFALLQFIGLDIASWAFWCYYLTNVANEELIFLLKIGDFALFIVLPTVFGLILVSKNASSLDGDYKSVRQNQKMQYQIPLRSIIAKFASWFEKLIPPN</sequence>
<comment type="caution">
    <text evidence="2">The sequence shown here is derived from an EMBL/GenBank/DDBJ whole genome shotgun (WGS) entry which is preliminary data.</text>
</comment>
<dbReference type="Proteomes" id="UP001470230">
    <property type="component" value="Unassembled WGS sequence"/>
</dbReference>
<gene>
    <name evidence="2" type="ORF">M9Y10_022959</name>
</gene>
<feature type="transmembrane region" description="Helical" evidence="1">
    <location>
        <begin position="48"/>
        <end position="69"/>
    </location>
</feature>
<accession>A0ABR2KTT3</accession>
<evidence type="ECO:0000256" key="1">
    <source>
        <dbReference type="SAM" id="Phobius"/>
    </source>
</evidence>
<keyword evidence="1" id="KW-0812">Transmembrane</keyword>
<keyword evidence="1" id="KW-1133">Transmembrane helix</keyword>
<feature type="transmembrane region" description="Helical" evidence="1">
    <location>
        <begin position="81"/>
        <end position="103"/>
    </location>
</feature>